<feature type="transmembrane region" description="Helical" evidence="1">
    <location>
        <begin position="12"/>
        <end position="32"/>
    </location>
</feature>
<gene>
    <name evidence="2" type="ORF">PO587_43410</name>
</gene>
<evidence type="ECO:0000313" key="3">
    <source>
        <dbReference type="Proteomes" id="UP001221328"/>
    </source>
</evidence>
<protein>
    <recommendedName>
        <fullName evidence="4">DUF2530 domain-containing protein</fullName>
    </recommendedName>
</protein>
<dbReference type="Proteomes" id="UP001221328">
    <property type="component" value="Unassembled WGS sequence"/>
</dbReference>
<proteinExistence type="predicted"/>
<keyword evidence="1" id="KW-0812">Transmembrane</keyword>
<keyword evidence="1" id="KW-0472">Membrane</keyword>
<comment type="caution">
    <text evidence="2">The sequence shown here is derived from an EMBL/GenBank/DDBJ whole genome shotgun (WGS) entry which is preliminary data.</text>
</comment>
<evidence type="ECO:0000313" key="2">
    <source>
        <dbReference type="EMBL" id="MDC2961294.1"/>
    </source>
</evidence>
<dbReference type="EMBL" id="JAQOSK010000033">
    <property type="protein sequence ID" value="MDC2961294.1"/>
    <property type="molecule type" value="Genomic_DNA"/>
</dbReference>
<evidence type="ECO:0008006" key="4">
    <source>
        <dbReference type="Google" id="ProtNLM"/>
    </source>
</evidence>
<accession>A0ABT5G957</accession>
<name>A0ABT5G957_9ACTN</name>
<organism evidence="2 3">
    <name type="scientific">Streptomyces gilvifuscus</name>
    <dbReference type="NCBI Taxonomy" id="1550617"/>
    <lineage>
        <taxon>Bacteria</taxon>
        <taxon>Bacillati</taxon>
        <taxon>Actinomycetota</taxon>
        <taxon>Actinomycetes</taxon>
        <taxon>Kitasatosporales</taxon>
        <taxon>Streptomycetaceae</taxon>
        <taxon>Streptomyces</taxon>
    </lineage>
</organism>
<dbReference type="RefSeq" id="WP_272179130.1">
    <property type="nucleotide sequence ID" value="NZ_JAQOSK010000033.1"/>
</dbReference>
<feature type="transmembrane region" description="Helical" evidence="1">
    <location>
        <begin position="38"/>
        <end position="57"/>
    </location>
</feature>
<sequence length="74" mass="7786">MSGGLPLLRNRHVAAVFIVVVYALVGALSVTVVSRGSAWGWAAAVAGGFFGAAFGVWRIRRTPEGERADEGNAW</sequence>
<evidence type="ECO:0000256" key="1">
    <source>
        <dbReference type="SAM" id="Phobius"/>
    </source>
</evidence>
<keyword evidence="3" id="KW-1185">Reference proteome</keyword>
<keyword evidence="1" id="KW-1133">Transmembrane helix</keyword>
<reference evidence="2 3" key="1">
    <citation type="journal article" date="2015" name="Int. J. Syst. Evol. Microbiol.">
        <title>Streptomyces gilvifuscus sp. nov., an actinomycete that produces antibacterial compounds isolated from soil.</title>
        <authorList>
            <person name="Nguyen T.M."/>
            <person name="Kim J."/>
        </authorList>
    </citation>
    <scope>NUCLEOTIDE SEQUENCE [LARGE SCALE GENOMIC DNA]</scope>
    <source>
        <strain evidence="2 3">T113</strain>
    </source>
</reference>